<evidence type="ECO:0000313" key="3">
    <source>
        <dbReference type="EMBL" id="GAA1210281.1"/>
    </source>
</evidence>
<keyword evidence="2" id="KW-1133">Transmembrane helix</keyword>
<feature type="transmembrane region" description="Helical" evidence="2">
    <location>
        <begin position="75"/>
        <end position="91"/>
    </location>
</feature>
<feature type="transmembrane region" description="Helical" evidence="2">
    <location>
        <begin position="36"/>
        <end position="55"/>
    </location>
</feature>
<sequence>MRRSMRLAEAPDMPDLTERIVAVAAPPPREHWGLRVPLIVVALLQCGLGIAQLLGVHVGHAVTAGAGAGHLGNESAAWNLAVGVGLLWAALRPHAAAGLLPALTAFAGVLAVVSVADLATGAVTATRVLSHGILVAGICLLLLVRHRYRTTGPASSAAPAAEDEPVEGPPQQGTLALAAGAEWRKRRGPSARHDAA</sequence>
<evidence type="ECO:0000256" key="2">
    <source>
        <dbReference type="SAM" id="Phobius"/>
    </source>
</evidence>
<gene>
    <name evidence="3" type="ORF">GCM10009675_33630</name>
</gene>
<organism evidence="3 4">
    <name type="scientific">Prauserella alba</name>
    <dbReference type="NCBI Taxonomy" id="176898"/>
    <lineage>
        <taxon>Bacteria</taxon>
        <taxon>Bacillati</taxon>
        <taxon>Actinomycetota</taxon>
        <taxon>Actinomycetes</taxon>
        <taxon>Pseudonocardiales</taxon>
        <taxon>Pseudonocardiaceae</taxon>
        <taxon>Prauserella</taxon>
    </lineage>
</organism>
<feature type="transmembrane region" description="Helical" evidence="2">
    <location>
        <begin position="98"/>
        <end position="116"/>
    </location>
</feature>
<dbReference type="EMBL" id="BAAALM010000012">
    <property type="protein sequence ID" value="GAA1210281.1"/>
    <property type="molecule type" value="Genomic_DNA"/>
</dbReference>
<evidence type="ECO:0000256" key="1">
    <source>
        <dbReference type="SAM" id="MobiDB-lite"/>
    </source>
</evidence>
<feature type="region of interest" description="Disordered" evidence="1">
    <location>
        <begin position="153"/>
        <end position="196"/>
    </location>
</feature>
<keyword evidence="4" id="KW-1185">Reference proteome</keyword>
<evidence type="ECO:0008006" key="5">
    <source>
        <dbReference type="Google" id="ProtNLM"/>
    </source>
</evidence>
<accession>A0ABP4G1N8</accession>
<reference evidence="4" key="1">
    <citation type="journal article" date="2019" name="Int. J. Syst. Evol. Microbiol.">
        <title>The Global Catalogue of Microorganisms (GCM) 10K type strain sequencing project: providing services to taxonomists for standard genome sequencing and annotation.</title>
        <authorList>
            <consortium name="The Broad Institute Genomics Platform"/>
            <consortium name="The Broad Institute Genome Sequencing Center for Infectious Disease"/>
            <person name="Wu L."/>
            <person name="Ma J."/>
        </authorList>
    </citation>
    <scope>NUCLEOTIDE SEQUENCE [LARGE SCALE GENOMIC DNA]</scope>
    <source>
        <strain evidence="4">JCM 13022</strain>
    </source>
</reference>
<keyword evidence="2" id="KW-0472">Membrane</keyword>
<protein>
    <recommendedName>
        <fullName evidence="5">SPW repeat-containing protein</fullName>
    </recommendedName>
</protein>
<dbReference type="Proteomes" id="UP001500467">
    <property type="component" value="Unassembled WGS sequence"/>
</dbReference>
<feature type="transmembrane region" description="Helical" evidence="2">
    <location>
        <begin position="128"/>
        <end position="144"/>
    </location>
</feature>
<name>A0ABP4G1N8_9PSEU</name>
<evidence type="ECO:0000313" key="4">
    <source>
        <dbReference type="Proteomes" id="UP001500467"/>
    </source>
</evidence>
<keyword evidence="2" id="KW-0812">Transmembrane</keyword>
<proteinExistence type="predicted"/>
<comment type="caution">
    <text evidence="3">The sequence shown here is derived from an EMBL/GenBank/DDBJ whole genome shotgun (WGS) entry which is preliminary data.</text>
</comment>